<dbReference type="InterPro" id="IPR003439">
    <property type="entry name" value="ABC_transporter-like_ATP-bd"/>
</dbReference>
<dbReference type="GO" id="GO:0016887">
    <property type="term" value="F:ATP hydrolysis activity"/>
    <property type="evidence" value="ECO:0007669"/>
    <property type="project" value="InterPro"/>
</dbReference>
<dbReference type="InterPro" id="IPR003593">
    <property type="entry name" value="AAA+_ATPase"/>
</dbReference>
<evidence type="ECO:0000259" key="5">
    <source>
        <dbReference type="PROSITE" id="PS50893"/>
    </source>
</evidence>
<name>A0A3N1XKL1_9FIRM</name>
<evidence type="ECO:0000256" key="1">
    <source>
        <dbReference type="ARBA" id="ARBA00005417"/>
    </source>
</evidence>
<proteinExistence type="inferred from homology"/>
<evidence type="ECO:0000313" key="6">
    <source>
        <dbReference type="EMBL" id="ROR27243.1"/>
    </source>
</evidence>
<gene>
    <name evidence="6" type="ORF">EDD66_107157</name>
</gene>
<dbReference type="EMBL" id="RJVG01000007">
    <property type="protein sequence ID" value="ROR27243.1"/>
    <property type="molecule type" value="Genomic_DNA"/>
</dbReference>
<comment type="caution">
    <text evidence="6">The sequence shown here is derived from an EMBL/GenBank/DDBJ whole genome shotgun (WGS) entry which is preliminary data.</text>
</comment>
<reference evidence="6 7" key="1">
    <citation type="submission" date="2018-11" db="EMBL/GenBank/DDBJ databases">
        <title>Genomic Encyclopedia of Type Strains, Phase IV (KMG-IV): sequencing the most valuable type-strain genomes for metagenomic binning, comparative biology and taxonomic classification.</title>
        <authorList>
            <person name="Goeker M."/>
        </authorList>
    </citation>
    <scope>NUCLEOTIDE SEQUENCE [LARGE SCALE GENOMIC DNA]</scope>
    <source>
        <strain evidence="6 7">DSM 26537</strain>
    </source>
</reference>
<dbReference type="InterPro" id="IPR017871">
    <property type="entry name" value="ABC_transporter-like_CS"/>
</dbReference>
<evidence type="ECO:0000256" key="2">
    <source>
        <dbReference type="ARBA" id="ARBA00022448"/>
    </source>
</evidence>
<keyword evidence="2" id="KW-0813">Transport</keyword>
<dbReference type="SUPFAM" id="SSF52540">
    <property type="entry name" value="P-loop containing nucleoside triphosphate hydrolases"/>
    <property type="match status" value="1"/>
</dbReference>
<organism evidence="6 7">
    <name type="scientific">Mobilisporobacter senegalensis</name>
    <dbReference type="NCBI Taxonomy" id="1329262"/>
    <lineage>
        <taxon>Bacteria</taxon>
        <taxon>Bacillati</taxon>
        <taxon>Bacillota</taxon>
        <taxon>Clostridia</taxon>
        <taxon>Lachnospirales</taxon>
        <taxon>Lachnospiraceae</taxon>
        <taxon>Mobilisporobacter</taxon>
    </lineage>
</organism>
<dbReference type="PROSITE" id="PS00211">
    <property type="entry name" value="ABC_TRANSPORTER_1"/>
    <property type="match status" value="1"/>
</dbReference>
<dbReference type="PROSITE" id="PS50893">
    <property type="entry name" value="ABC_TRANSPORTER_2"/>
    <property type="match status" value="1"/>
</dbReference>
<keyword evidence="3" id="KW-0547">Nucleotide-binding</keyword>
<accession>A0A3N1XKL1</accession>
<dbReference type="Proteomes" id="UP000273083">
    <property type="component" value="Unassembled WGS sequence"/>
</dbReference>
<keyword evidence="4 6" id="KW-0067">ATP-binding</keyword>
<dbReference type="Gene3D" id="3.40.50.300">
    <property type="entry name" value="P-loop containing nucleotide triphosphate hydrolases"/>
    <property type="match status" value="1"/>
</dbReference>
<evidence type="ECO:0000256" key="4">
    <source>
        <dbReference type="ARBA" id="ARBA00022840"/>
    </source>
</evidence>
<keyword evidence="7" id="KW-1185">Reference proteome</keyword>
<comment type="similarity">
    <text evidence="1">Belongs to the ABC transporter superfamily.</text>
</comment>
<dbReference type="PANTHER" id="PTHR43335:SF4">
    <property type="entry name" value="ABC TRANSPORTER, ATP-BINDING PROTEIN"/>
    <property type="match status" value="1"/>
</dbReference>
<dbReference type="SMART" id="SM00382">
    <property type="entry name" value="AAA"/>
    <property type="match status" value="1"/>
</dbReference>
<dbReference type="OrthoDB" id="9809205at2"/>
<dbReference type="AlphaFoldDB" id="A0A3N1XKL1"/>
<sequence length="309" mass="34436">MIEIKQLTKKYTDKVAVDNLTLDIHSGVVTGFLGPNGAGKSTTMRMILGLIDPTKGYVFIDKKPYCKLDNPINKIGALIDADAVNPRFSARQHLTFMATAANLSKARVEEMIFLTGLEKAGDKPIKEYSFGMRQRLGIAGALIGDPDTIILDEPFNGLDVDGIKWLRKLTMDLALRGKAVLVSSHLMGEVQEIAGRVIVLARGQLIADMDMKEMNQRSLSGYVQVKTNRAQELRRALESKGADVISNGKDDIQVRNMEIKKIGEIAFVNNIPLYELSKYQPTLEQLYTELTKGREDYSSNNTKKKREEK</sequence>
<dbReference type="GO" id="GO:0005524">
    <property type="term" value="F:ATP binding"/>
    <property type="evidence" value="ECO:0007669"/>
    <property type="project" value="UniProtKB-KW"/>
</dbReference>
<protein>
    <submittedName>
        <fullName evidence="6">ABC-2 type transport system ATP-binding protein</fullName>
    </submittedName>
</protein>
<dbReference type="RefSeq" id="WP_123609934.1">
    <property type="nucleotide sequence ID" value="NZ_RJVG01000007.1"/>
</dbReference>
<evidence type="ECO:0000256" key="3">
    <source>
        <dbReference type="ARBA" id="ARBA00022741"/>
    </source>
</evidence>
<dbReference type="PANTHER" id="PTHR43335">
    <property type="entry name" value="ABC TRANSPORTER, ATP-BINDING PROTEIN"/>
    <property type="match status" value="1"/>
</dbReference>
<dbReference type="Pfam" id="PF00005">
    <property type="entry name" value="ABC_tran"/>
    <property type="match status" value="1"/>
</dbReference>
<feature type="domain" description="ABC transporter" evidence="5">
    <location>
        <begin position="2"/>
        <end position="227"/>
    </location>
</feature>
<dbReference type="InterPro" id="IPR027417">
    <property type="entry name" value="P-loop_NTPase"/>
</dbReference>
<evidence type="ECO:0000313" key="7">
    <source>
        <dbReference type="Proteomes" id="UP000273083"/>
    </source>
</evidence>